<dbReference type="OrthoDB" id="8061759at2759"/>
<dbReference type="PANTHER" id="PTHR20898">
    <property type="entry name" value="DAEDALUS ON 3-RELATED-RELATED"/>
    <property type="match status" value="1"/>
</dbReference>
<evidence type="ECO:0000313" key="1">
    <source>
        <dbReference type="EMBL" id="CAD7080744.1"/>
    </source>
</evidence>
<reference evidence="1 2" key="1">
    <citation type="submission" date="2020-11" db="EMBL/GenBank/DDBJ databases">
        <authorList>
            <person name="Wallbank WR R."/>
            <person name="Pardo Diaz C."/>
            <person name="Kozak K."/>
            <person name="Martin S."/>
            <person name="Jiggins C."/>
            <person name="Moest M."/>
            <person name="Warren A I."/>
            <person name="Generalovic N T."/>
            <person name="Byers J.R.P. K."/>
            <person name="Montejo-Kovacevich G."/>
            <person name="Yen C E."/>
        </authorList>
    </citation>
    <scope>NUCLEOTIDE SEQUENCE [LARGE SCALE GENOMIC DNA]</scope>
</reference>
<evidence type="ECO:0000313" key="2">
    <source>
        <dbReference type="Proteomes" id="UP000594454"/>
    </source>
</evidence>
<organism evidence="1 2">
    <name type="scientific">Hermetia illucens</name>
    <name type="common">Black soldier fly</name>
    <dbReference type="NCBI Taxonomy" id="343691"/>
    <lineage>
        <taxon>Eukaryota</taxon>
        <taxon>Metazoa</taxon>
        <taxon>Ecdysozoa</taxon>
        <taxon>Arthropoda</taxon>
        <taxon>Hexapoda</taxon>
        <taxon>Insecta</taxon>
        <taxon>Pterygota</taxon>
        <taxon>Neoptera</taxon>
        <taxon>Endopterygota</taxon>
        <taxon>Diptera</taxon>
        <taxon>Brachycera</taxon>
        <taxon>Stratiomyomorpha</taxon>
        <taxon>Stratiomyidae</taxon>
        <taxon>Hermetiinae</taxon>
        <taxon>Hermetia</taxon>
    </lineage>
</organism>
<dbReference type="InParanoid" id="A0A7R8YSL6"/>
<dbReference type="InterPro" id="IPR010512">
    <property type="entry name" value="DUF1091"/>
</dbReference>
<proteinExistence type="predicted"/>
<gene>
    <name evidence="1" type="ORF">HERILL_LOCUS3884</name>
</gene>
<protein>
    <submittedName>
        <fullName evidence="1">Uncharacterized protein</fullName>
    </submittedName>
</protein>
<sequence length="180" mass="21035">MGIILRSLVIAFIMKEIPSKKCYIFYYEDVSHVVRLPEYLNYTVKVVNKSSLNAEVNVLKPIANPYWKIELHSKIRNTDIVFFNKTTRYCDFGRLAQHNTIFKNMLLTFRETTNLDFKCPVCKCHYFIRNLYFQADSLPLGPAFSAKDGFQVIVAGYIKEQRKLKEIGSIRFLLTVEKLC</sequence>
<dbReference type="Pfam" id="PF06477">
    <property type="entry name" value="DUF1091"/>
    <property type="match status" value="1"/>
</dbReference>
<keyword evidence="2" id="KW-1185">Reference proteome</keyword>
<accession>A0A7R8YSL6</accession>
<dbReference type="EMBL" id="LR899010">
    <property type="protein sequence ID" value="CAD7080744.1"/>
    <property type="molecule type" value="Genomic_DNA"/>
</dbReference>
<dbReference type="AlphaFoldDB" id="A0A7R8YSL6"/>
<dbReference type="Proteomes" id="UP000594454">
    <property type="component" value="Chromosome 2"/>
</dbReference>
<name>A0A7R8YSL6_HERIL</name>